<dbReference type="PANTHER" id="PTHR30126">
    <property type="entry name" value="HTH-TYPE TRANSCRIPTIONAL REGULATOR"/>
    <property type="match status" value="1"/>
</dbReference>
<dbReference type="Pfam" id="PF00126">
    <property type="entry name" value="HTH_1"/>
    <property type="match status" value="1"/>
</dbReference>
<evidence type="ECO:0000256" key="4">
    <source>
        <dbReference type="ARBA" id="ARBA00023163"/>
    </source>
</evidence>
<keyword evidence="3" id="KW-0238">DNA-binding</keyword>
<gene>
    <name evidence="6" type="primary">oxyR</name>
    <name evidence="6" type="ORF">RSO01_15780</name>
</gene>
<comment type="similarity">
    <text evidence="1">Belongs to the LysR transcriptional regulatory family.</text>
</comment>
<keyword evidence="7" id="KW-1185">Reference proteome</keyword>
<dbReference type="Proteomes" id="UP000321058">
    <property type="component" value="Unassembled WGS sequence"/>
</dbReference>
<feature type="domain" description="HTH lysR-type" evidence="5">
    <location>
        <begin position="9"/>
        <end position="66"/>
    </location>
</feature>
<keyword evidence="4" id="KW-0804">Transcription</keyword>
<proteinExistence type="inferred from homology"/>
<evidence type="ECO:0000256" key="1">
    <source>
        <dbReference type="ARBA" id="ARBA00009437"/>
    </source>
</evidence>
<evidence type="ECO:0000313" key="7">
    <source>
        <dbReference type="Proteomes" id="UP000321058"/>
    </source>
</evidence>
<dbReference type="Gene3D" id="3.40.190.10">
    <property type="entry name" value="Periplasmic binding protein-like II"/>
    <property type="match status" value="2"/>
</dbReference>
<organism evidence="6 7">
    <name type="scientific">Reyranella soli</name>
    <dbReference type="NCBI Taxonomy" id="1230389"/>
    <lineage>
        <taxon>Bacteria</taxon>
        <taxon>Pseudomonadati</taxon>
        <taxon>Pseudomonadota</taxon>
        <taxon>Alphaproteobacteria</taxon>
        <taxon>Hyphomicrobiales</taxon>
        <taxon>Reyranellaceae</taxon>
        <taxon>Reyranella</taxon>
    </lineage>
</organism>
<dbReference type="PROSITE" id="PS50931">
    <property type="entry name" value="HTH_LYSR"/>
    <property type="match status" value="1"/>
</dbReference>
<dbReference type="InterPro" id="IPR000847">
    <property type="entry name" value="LysR_HTH_N"/>
</dbReference>
<reference evidence="6 7" key="1">
    <citation type="submission" date="2019-07" db="EMBL/GenBank/DDBJ databases">
        <title>Whole genome shotgun sequence of Reyranella soli NBRC 108950.</title>
        <authorList>
            <person name="Hosoyama A."/>
            <person name="Uohara A."/>
            <person name="Ohji S."/>
            <person name="Ichikawa N."/>
        </authorList>
    </citation>
    <scope>NUCLEOTIDE SEQUENCE [LARGE SCALE GENOMIC DNA]</scope>
    <source>
        <strain evidence="6 7">NBRC 108950</strain>
    </source>
</reference>
<dbReference type="Pfam" id="PF03466">
    <property type="entry name" value="LysR_substrate"/>
    <property type="match status" value="1"/>
</dbReference>
<dbReference type="GO" id="GO:0000976">
    <property type="term" value="F:transcription cis-regulatory region binding"/>
    <property type="evidence" value="ECO:0007669"/>
    <property type="project" value="TreeGrafter"/>
</dbReference>
<evidence type="ECO:0000256" key="3">
    <source>
        <dbReference type="ARBA" id="ARBA00023125"/>
    </source>
</evidence>
<dbReference type="InterPro" id="IPR036388">
    <property type="entry name" value="WH-like_DNA-bd_sf"/>
</dbReference>
<dbReference type="EMBL" id="BKAJ01000030">
    <property type="protein sequence ID" value="GEP54412.1"/>
    <property type="molecule type" value="Genomic_DNA"/>
</dbReference>
<keyword evidence="2" id="KW-0805">Transcription regulation</keyword>
<dbReference type="AlphaFoldDB" id="A0A512N5Z5"/>
<dbReference type="PRINTS" id="PR00039">
    <property type="entry name" value="HTHLYSR"/>
</dbReference>
<dbReference type="RefSeq" id="WP_147147919.1">
    <property type="nucleotide sequence ID" value="NZ_BKAJ01000030.1"/>
</dbReference>
<dbReference type="OrthoDB" id="7840053at2"/>
<comment type="caution">
    <text evidence="6">The sequence shown here is derived from an EMBL/GenBank/DDBJ whole genome shotgun (WGS) entry which is preliminary data.</text>
</comment>
<protein>
    <submittedName>
        <fullName evidence="6">LysR family transcriptional regulator</fullName>
    </submittedName>
</protein>
<evidence type="ECO:0000256" key="2">
    <source>
        <dbReference type="ARBA" id="ARBA00023015"/>
    </source>
</evidence>
<sequence length="303" mass="32652">MAPARRHLPSLERLRALREVARLGGFSSAAKALGLTQPAVSNHIRLLEQQLGTKLLERIGKTARPTPEGDTLIAASSRAFAEIDRAMDEIARAKAAVSGPLVLATGATATTHLLPPVMADLRLRHPGIDLRVITGNTVDLIPGLLDGSTDLGLVTAPVRHRHLRTRFFFHDRLVCIAPPGQAPATRTIRPRDLEGRQLFLYDRGGTIRRAADTWLGATDRKRIRVSDIGSAEAMTAFVAAGLGWAIVSEVAAREAAAAGRIDLFGLAPPLFRDLVLVWRADRATRPVIAAALAVFTSNARVHE</sequence>
<dbReference type="GO" id="GO:0003700">
    <property type="term" value="F:DNA-binding transcription factor activity"/>
    <property type="evidence" value="ECO:0007669"/>
    <property type="project" value="InterPro"/>
</dbReference>
<accession>A0A512N5Z5</accession>
<dbReference type="PANTHER" id="PTHR30126:SF39">
    <property type="entry name" value="HTH-TYPE TRANSCRIPTIONAL REGULATOR CYSL"/>
    <property type="match status" value="1"/>
</dbReference>
<evidence type="ECO:0000313" key="6">
    <source>
        <dbReference type="EMBL" id="GEP54412.1"/>
    </source>
</evidence>
<dbReference type="InterPro" id="IPR005119">
    <property type="entry name" value="LysR_subst-bd"/>
</dbReference>
<evidence type="ECO:0000259" key="5">
    <source>
        <dbReference type="PROSITE" id="PS50931"/>
    </source>
</evidence>
<dbReference type="InterPro" id="IPR036390">
    <property type="entry name" value="WH_DNA-bd_sf"/>
</dbReference>
<dbReference type="SUPFAM" id="SSF46785">
    <property type="entry name" value="Winged helix' DNA-binding domain"/>
    <property type="match status" value="1"/>
</dbReference>
<dbReference type="CDD" id="cd05466">
    <property type="entry name" value="PBP2_LTTR_substrate"/>
    <property type="match status" value="1"/>
</dbReference>
<dbReference type="Gene3D" id="1.10.10.10">
    <property type="entry name" value="Winged helix-like DNA-binding domain superfamily/Winged helix DNA-binding domain"/>
    <property type="match status" value="1"/>
</dbReference>
<dbReference type="SUPFAM" id="SSF53850">
    <property type="entry name" value="Periplasmic binding protein-like II"/>
    <property type="match status" value="1"/>
</dbReference>
<name>A0A512N5Z5_9HYPH</name>